<dbReference type="Pfam" id="PF17963">
    <property type="entry name" value="Big_9"/>
    <property type="match status" value="1"/>
</dbReference>
<feature type="signal peptide" evidence="2">
    <location>
        <begin position="1"/>
        <end position="24"/>
    </location>
</feature>
<evidence type="ECO:0000256" key="2">
    <source>
        <dbReference type="SAM" id="SignalP"/>
    </source>
</evidence>
<keyword evidence="2" id="KW-0732">Signal</keyword>
<dbReference type="Proteomes" id="UP001500359">
    <property type="component" value="Unassembled WGS sequence"/>
</dbReference>
<evidence type="ECO:0000313" key="3">
    <source>
        <dbReference type="EMBL" id="GAA0853791.1"/>
    </source>
</evidence>
<name>A0ABN1LDP0_9ALTE</name>
<dbReference type="Gene3D" id="2.60.40.2810">
    <property type="match status" value="1"/>
</dbReference>
<dbReference type="InterPro" id="IPR010221">
    <property type="entry name" value="VCBS_dom"/>
</dbReference>
<keyword evidence="4" id="KW-1185">Reference proteome</keyword>
<feature type="region of interest" description="Disordered" evidence="1">
    <location>
        <begin position="139"/>
        <end position="169"/>
    </location>
</feature>
<feature type="chain" id="PRO_5046849257" description="Cadherin-like domain-containing protein" evidence="2">
    <location>
        <begin position="25"/>
        <end position="169"/>
    </location>
</feature>
<dbReference type="NCBIfam" id="TIGR01965">
    <property type="entry name" value="VCBS_repeat"/>
    <property type="match status" value="1"/>
</dbReference>
<evidence type="ECO:0000256" key="1">
    <source>
        <dbReference type="SAM" id="MobiDB-lite"/>
    </source>
</evidence>
<sequence>MKYQFINLAVIMSLGMLVSGCNWGDDDDETPIPNRAPNALSEDLTTQADVVIVGQVTATDEDGDMLTYSLTSEPQLGSITLAADGAFTYTPNSTVTGQDSFAFTASDGSLVSNAGTIGITIENQVVSFASYSRDAFSQDEQDTPLPINGREFTQDVSDPNAYDDLIINP</sequence>
<reference evidence="3 4" key="1">
    <citation type="journal article" date="2019" name="Int. J. Syst. Evol. Microbiol.">
        <title>The Global Catalogue of Microorganisms (GCM) 10K type strain sequencing project: providing services to taxonomists for standard genome sequencing and annotation.</title>
        <authorList>
            <consortium name="The Broad Institute Genomics Platform"/>
            <consortium name="The Broad Institute Genome Sequencing Center for Infectious Disease"/>
            <person name="Wu L."/>
            <person name="Ma J."/>
        </authorList>
    </citation>
    <scope>NUCLEOTIDE SEQUENCE [LARGE SCALE GENOMIC DNA]</scope>
    <source>
        <strain evidence="3 4">JCM 15896</strain>
    </source>
</reference>
<evidence type="ECO:0000313" key="4">
    <source>
        <dbReference type="Proteomes" id="UP001500359"/>
    </source>
</evidence>
<accession>A0ABN1LDP0</accession>
<dbReference type="RefSeq" id="WP_343856648.1">
    <property type="nucleotide sequence ID" value="NZ_BAAAFD010000002.1"/>
</dbReference>
<evidence type="ECO:0008006" key="5">
    <source>
        <dbReference type="Google" id="ProtNLM"/>
    </source>
</evidence>
<dbReference type="PROSITE" id="PS51257">
    <property type="entry name" value="PROKAR_LIPOPROTEIN"/>
    <property type="match status" value="1"/>
</dbReference>
<proteinExistence type="predicted"/>
<dbReference type="EMBL" id="BAAAFD010000002">
    <property type="protein sequence ID" value="GAA0853791.1"/>
    <property type="molecule type" value="Genomic_DNA"/>
</dbReference>
<comment type="caution">
    <text evidence="3">The sequence shown here is derived from an EMBL/GenBank/DDBJ whole genome shotgun (WGS) entry which is preliminary data.</text>
</comment>
<gene>
    <name evidence="3" type="ORF">GCM10009114_07430</name>
</gene>
<organism evidence="3 4">
    <name type="scientific">Aliiglaciecola litoralis</name>
    <dbReference type="NCBI Taxonomy" id="582857"/>
    <lineage>
        <taxon>Bacteria</taxon>
        <taxon>Pseudomonadati</taxon>
        <taxon>Pseudomonadota</taxon>
        <taxon>Gammaproteobacteria</taxon>
        <taxon>Alteromonadales</taxon>
        <taxon>Alteromonadaceae</taxon>
        <taxon>Aliiglaciecola</taxon>
    </lineage>
</organism>
<protein>
    <recommendedName>
        <fullName evidence="5">Cadherin-like domain-containing protein</fullName>
    </recommendedName>
</protein>